<dbReference type="InParanoid" id="A0A0G4GYA8"/>
<dbReference type="Pfam" id="PF01416">
    <property type="entry name" value="PseudoU_synth_1"/>
    <property type="match status" value="1"/>
</dbReference>
<dbReference type="SUPFAM" id="SSF55120">
    <property type="entry name" value="Pseudouridine synthase"/>
    <property type="match status" value="1"/>
</dbReference>
<evidence type="ECO:0000256" key="2">
    <source>
        <dbReference type="ARBA" id="ARBA00022694"/>
    </source>
</evidence>
<dbReference type="InterPro" id="IPR020103">
    <property type="entry name" value="PsdUridine_synth_cat_dom_sf"/>
</dbReference>
<proteinExistence type="inferred from homology"/>
<dbReference type="GO" id="GO:0031119">
    <property type="term" value="P:tRNA pseudouridine synthesis"/>
    <property type="evidence" value="ECO:0007669"/>
    <property type="project" value="TreeGrafter"/>
</dbReference>
<feature type="compositionally biased region" description="Low complexity" evidence="4">
    <location>
        <begin position="470"/>
        <end position="480"/>
    </location>
</feature>
<feature type="compositionally biased region" description="Basic and acidic residues" evidence="4">
    <location>
        <begin position="575"/>
        <end position="585"/>
    </location>
</feature>
<keyword evidence="2" id="KW-0819">tRNA processing</keyword>
<dbReference type="GO" id="GO:0003723">
    <property type="term" value="F:RNA binding"/>
    <property type="evidence" value="ECO:0007669"/>
    <property type="project" value="InterPro"/>
</dbReference>
<keyword evidence="7" id="KW-1185">Reference proteome</keyword>
<feature type="region of interest" description="Disordered" evidence="4">
    <location>
        <begin position="457"/>
        <end position="508"/>
    </location>
</feature>
<accession>A0A0G4GYA8</accession>
<dbReference type="PANTHER" id="PTHR11142:SF4">
    <property type="entry name" value="PSEUDOURIDYLATE SYNTHASE 1 HOMOLOG"/>
    <property type="match status" value="1"/>
</dbReference>
<gene>
    <name evidence="6" type="ORF">Vbra_19080</name>
</gene>
<protein>
    <recommendedName>
        <fullName evidence="5">Pseudouridine synthase I TruA alpha/beta domain-containing protein</fullName>
    </recommendedName>
</protein>
<comment type="similarity">
    <text evidence="1">Belongs to the tRNA pseudouridine synthase TruA family.</text>
</comment>
<evidence type="ECO:0000313" key="6">
    <source>
        <dbReference type="EMBL" id="CEM36118.1"/>
    </source>
</evidence>
<reference evidence="6 7" key="1">
    <citation type="submission" date="2014-11" db="EMBL/GenBank/DDBJ databases">
        <authorList>
            <person name="Zhu J."/>
            <person name="Qi W."/>
            <person name="Song R."/>
        </authorList>
    </citation>
    <scope>NUCLEOTIDE SEQUENCE [LARGE SCALE GENOMIC DNA]</scope>
</reference>
<dbReference type="InterPro" id="IPR020097">
    <property type="entry name" value="PsdUridine_synth_TruA_a/b_dom"/>
</dbReference>
<dbReference type="InterPro" id="IPR020094">
    <property type="entry name" value="TruA/RsuA/RluB/E/F_N"/>
</dbReference>
<evidence type="ECO:0000313" key="7">
    <source>
        <dbReference type="Proteomes" id="UP000041254"/>
    </source>
</evidence>
<dbReference type="InterPro" id="IPR001406">
    <property type="entry name" value="PsdUridine_synth_TruA"/>
</dbReference>
<evidence type="ECO:0000256" key="1">
    <source>
        <dbReference type="ARBA" id="ARBA00009375"/>
    </source>
</evidence>
<dbReference type="STRING" id="1169540.A0A0G4GYA8"/>
<organism evidence="6 7">
    <name type="scientific">Vitrella brassicaformis (strain CCMP3155)</name>
    <dbReference type="NCBI Taxonomy" id="1169540"/>
    <lineage>
        <taxon>Eukaryota</taxon>
        <taxon>Sar</taxon>
        <taxon>Alveolata</taxon>
        <taxon>Colpodellida</taxon>
        <taxon>Vitrellaceae</taxon>
        <taxon>Vitrella</taxon>
    </lineage>
</organism>
<name>A0A0G4GYA8_VITBC</name>
<dbReference type="GO" id="GO:0009982">
    <property type="term" value="F:pseudouridine synthase activity"/>
    <property type="evidence" value="ECO:0007669"/>
    <property type="project" value="InterPro"/>
</dbReference>
<evidence type="ECO:0000256" key="3">
    <source>
        <dbReference type="ARBA" id="ARBA00023235"/>
    </source>
</evidence>
<dbReference type="EMBL" id="CDMY01000878">
    <property type="protein sequence ID" value="CEM36118.1"/>
    <property type="molecule type" value="Genomic_DNA"/>
</dbReference>
<evidence type="ECO:0000259" key="5">
    <source>
        <dbReference type="Pfam" id="PF01416"/>
    </source>
</evidence>
<dbReference type="InterPro" id="IPR020095">
    <property type="entry name" value="PsdUridine_synth_TruA_C"/>
</dbReference>
<dbReference type="PANTHER" id="PTHR11142">
    <property type="entry name" value="PSEUDOURIDYLATE SYNTHASE"/>
    <property type="match status" value="1"/>
</dbReference>
<dbReference type="Gene3D" id="3.30.70.580">
    <property type="entry name" value="Pseudouridine synthase I, catalytic domain, N-terminal subdomain"/>
    <property type="match status" value="1"/>
</dbReference>
<feature type="domain" description="Pseudouridine synthase I TruA alpha/beta" evidence="5">
    <location>
        <begin position="239"/>
        <end position="349"/>
    </location>
</feature>
<dbReference type="OrthoDB" id="10256309at2759"/>
<dbReference type="VEuPathDB" id="CryptoDB:Vbra_19080"/>
<dbReference type="AlphaFoldDB" id="A0A0G4GYA8"/>
<dbReference type="GO" id="GO:1990481">
    <property type="term" value="P:mRNA pseudouridine synthesis"/>
    <property type="evidence" value="ECO:0007669"/>
    <property type="project" value="TreeGrafter"/>
</dbReference>
<sequence length="608" mass="65223">MLDPLCVEVAANTASTAGRYFLRLVQRWAREGAADGPRGTSICLIAAYDGADFRGLQSVESELALALLESGLIDHRQHADLWRISWCHAVRTDKGAHAVWQPISCILDLHERLRGTTLQPLDSLPRGISPQLFWADGQQDAMEDLLDGLTQSINKHLPSSVRVLGIDRVGRSFDCRYASAKTYEYLLPLPTGDTPTSADDASAAAAVPSSLDSSAVTSSTSQASTGVSSVMDVDRLASALDLFVGVHDFRNFTTGGGGGAGQGAQLREVTSASVVKVSIGRRVFLRLTISGTAFLRYQVRKMVSLAVAVGAGCLPLEAITLALRPSVATHLDIPCAPACGLILAHVDYSGSRRSSTASSCPPLDFEKRSLTSAHFLDFKRRLYASIAERSSPELSRWLASLISAPSSPSLPPPLSPSGRLPPKDGALRLMLQRRFVLESGSDSPRSARDDLLLARDSSAQQGGGEEDDAVPSPATRSPPRAARRRTVESMASDSPPDRRPSSRLSIDVIRLPDDATSSRQVDATGLHAIQAPEVFSLDSSVQPHSPSTYGSMKTEEFNIATPSNTPPPSPLLGKQADRPPPEETFRGWPAVLVHAESVVRYLRQEDGR</sequence>
<feature type="region of interest" description="Disordered" evidence="4">
    <location>
        <begin position="558"/>
        <end position="587"/>
    </location>
</feature>
<dbReference type="Proteomes" id="UP000041254">
    <property type="component" value="Unassembled WGS sequence"/>
</dbReference>
<evidence type="ECO:0000256" key="4">
    <source>
        <dbReference type="SAM" id="MobiDB-lite"/>
    </source>
</evidence>
<dbReference type="GO" id="GO:0005634">
    <property type="term" value="C:nucleus"/>
    <property type="evidence" value="ECO:0007669"/>
    <property type="project" value="TreeGrafter"/>
</dbReference>
<keyword evidence="3" id="KW-0413">Isomerase</keyword>
<dbReference type="Gene3D" id="3.30.70.660">
    <property type="entry name" value="Pseudouridine synthase I, catalytic domain, C-terminal subdomain"/>
    <property type="match status" value="1"/>
</dbReference>